<dbReference type="Gene3D" id="1.10.4030.10">
    <property type="entry name" value="Porin chaperone SurA, peptide-binding domain"/>
    <property type="match status" value="1"/>
</dbReference>
<keyword evidence="5" id="KW-0143">Chaperone</keyword>
<proteinExistence type="predicted"/>
<dbReference type="Gene3D" id="3.10.50.40">
    <property type="match status" value="1"/>
</dbReference>
<feature type="domain" description="PpiC" evidence="11">
    <location>
        <begin position="174"/>
        <end position="270"/>
    </location>
</feature>
<dbReference type="InterPro" id="IPR046357">
    <property type="entry name" value="PPIase_dom_sf"/>
</dbReference>
<evidence type="ECO:0000259" key="11">
    <source>
        <dbReference type="PROSITE" id="PS50198"/>
    </source>
</evidence>
<name>A0A2N3Q088_9PROT</name>
<feature type="signal peptide" evidence="10">
    <location>
        <begin position="1"/>
        <end position="27"/>
    </location>
</feature>
<sequence>MMTIRSQFLLVLRGLAILLVCSAPLAAQETERVAAVVNDDIITLHDLEQRMRLALASSNLPDTLESRTRIGPQVLRGLVDDRLKTQEAKRLKITVAPAEIANSINNIERQNRMPPGAFEPFLQSKGIELETLRQQINAEMSWVRVVRHELIPDLHVGEAEIDARLATLKANLGKPEYLVAEIFLSVDDPRRDTEVRTLAERLIEQMRQGAPFPALARQFSQTGAAGGDLGWVSQGSLDDELTDALAKLDKGNITPPIRTVDGYHIMLLRDKRIAGQSEETEPFYDIMTIQLPILPGSTPAERDAQLQQVRDVIASGKSCDDYEQRLKQNVATAEYNRNAKVRRSEIPPAIAALVLDLKQGQLSQPMDDGNVRRLFTVCGRIDPKGGLPSRDEIRTRLEDDQMDIMARRYLRDLRRAAFVEIRV</sequence>
<evidence type="ECO:0000256" key="5">
    <source>
        <dbReference type="ARBA" id="ARBA00023186"/>
    </source>
</evidence>
<dbReference type="SUPFAM" id="SSF54534">
    <property type="entry name" value="FKBP-like"/>
    <property type="match status" value="2"/>
</dbReference>
<dbReference type="InterPro" id="IPR050280">
    <property type="entry name" value="OMP_Chaperone_SurA"/>
</dbReference>
<feature type="chain" id="PRO_5014788126" description="Parvulin-like PPIase" evidence="10">
    <location>
        <begin position="28"/>
        <end position="423"/>
    </location>
</feature>
<evidence type="ECO:0000256" key="8">
    <source>
        <dbReference type="ARBA" id="ARBA00031484"/>
    </source>
</evidence>
<evidence type="ECO:0000256" key="9">
    <source>
        <dbReference type="PROSITE-ProRule" id="PRU00278"/>
    </source>
</evidence>
<gene>
    <name evidence="12" type="ORF">CWS72_02750</name>
</gene>
<reference evidence="13" key="1">
    <citation type="submission" date="2017-12" db="EMBL/GenBank/DDBJ databases">
        <title>Draft genome sequence of Telmatospirillum siberiense 26-4b1T, an acidotolerant peatland alphaproteobacterium potentially involved in sulfur cycling.</title>
        <authorList>
            <person name="Hausmann B."/>
            <person name="Pjevac P."/>
            <person name="Schreck K."/>
            <person name="Herbold C.W."/>
            <person name="Daims H."/>
            <person name="Wagner M."/>
            <person name="Pester M."/>
            <person name="Loy A."/>
        </authorList>
    </citation>
    <scope>NUCLEOTIDE SEQUENCE [LARGE SCALE GENOMIC DNA]</scope>
    <source>
        <strain evidence="13">26-4b1</strain>
    </source>
</reference>
<evidence type="ECO:0000256" key="10">
    <source>
        <dbReference type="SAM" id="SignalP"/>
    </source>
</evidence>
<dbReference type="InterPro" id="IPR000297">
    <property type="entry name" value="PPIase_PpiC"/>
</dbReference>
<evidence type="ECO:0000256" key="6">
    <source>
        <dbReference type="ARBA" id="ARBA00023235"/>
    </source>
</evidence>
<dbReference type="Pfam" id="PF09312">
    <property type="entry name" value="SurA_N"/>
    <property type="match status" value="1"/>
</dbReference>
<evidence type="ECO:0000313" key="13">
    <source>
        <dbReference type="Proteomes" id="UP000233293"/>
    </source>
</evidence>
<evidence type="ECO:0000256" key="4">
    <source>
        <dbReference type="ARBA" id="ARBA00023110"/>
    </source>
</evidence>
<dbReference type="InterPro" id="IPR015391">
    <property type="entry name" value="SurA_N"/>
</dbReference>
<dbReference type="OrthoDB" id="9791746at2"/>
<dbReference type="AlphaFoldDB" id="A0A2N3Q088"/>
<accession>A0A2N3Q088</accession>
<dbReference type="PANTHER" id="PTHR47637">
    <property type="entry name" value="CHAPERONE SURA"/>
    <property type="match status" value="1"/>
</dbReference>
<dbReference type="EMBL" id="PIUM01000002">
    <property type="protein sequence ID" value="PKU26070.1"/>
    <property type="molecule type" value="Genomic_DNA"/>
</dbReference>
<dbReference type="PANTHER" id="PTHR47637:SF1">
    <property type="entry name" value="CHAPERONE SURA"/>
    <property type="match status" value="1"/>
</dbReference>
<dbReference type="GO" id="GO:0003755">
    <property type="term" value="F:peptidyl-prolyl cis-trans isomerase activity"/>
    <property type="evidence" value="ECO:0007669"/>
    <property type="project" value="UniProtKB-KW"/>
</dbReference>
<keyword evidence="3" id="KW-0574">Periplasm</keyword>
<evidence type="ECO:0000313" key="12">
    <source>
        <dbReference type="EMBL" id="PKU26070.1"/>
    </source>
</evidence>
<dbReference type="PROSITE" id="PS50198">
    <property type="entry name" value="PPIC_PPIASE_2"/>
    <property type="match status" value="1"/>
</dbReference>
<keyword evidence="6 9" id="KW-0413">Isomerase</keyword>
<keyword evidence="4 9" id="KW-0697">Rotamase</keyword>
<comment type="caution">
    <text evidence="12">The sequence shown here is derived from an EMBL/GenBank/DDBJ whole genome shotgun (WGS) entry which is preliminary data.</text>
</comment>
<evidence type="ECO:0000256" key="7">
    <source>
        <dbReference type="ARBA" id="ARBA00030642"/>
    </source>
</evidence>
<keyword evidence="2 10" id="KW-0732">Signal</keyword>
<keyword evidence="13" id="KW-1185">Reference proteome</keyword>
<dbReference type="InterPro" id="IPR027304">
    <property type="entry name" value="Trigger_fact/SurA_dom_sf"/>
</dbReference>
<evidence type="ECO:0000256" key="3">
    <source>
        <dbReference type="ARBA" id="ARBA00022764"/>
    </source>
</evidence>
<evidence type="ECO:0000256" key="2">
    <source>
        <dbReference type="ARBA" id="ARBA00022729"/>
    </source>
</evidence>
<organism evidence="12 13">
    <name type="scientific">Telmatospirillum siberiense</name>
    <dbReference type="NCBI Taxonomy" id="382514"/>
    <lineage>
        <taxon>Bacteria</taxon>
        <taxon>Pseudomonadati</taxon>
        <taxon>Pseudomonadota</taxon>
        <taxon>Alphaproteobacteria</taxon>
        <taxon>Rhodospirillales</taxon>
        <taxon>Rhodospirillaceae</taxon>
        <taxon>Telmatospirillum</taxon>
    </lineage>
</organism>
<dbReference type="Pfam" id="PF00639">
    <property type="entry name" value="Rotamase"/>
    <property type="match status" value="1"/>
</dbReference>
<protein>
    <recommendedName>
        <fullName evidence="1">Parvulin-like PPIase</fullName>
    </recommendedName>
    <alternativeName>
        <fullName evidence="7">Peptidyl-prolyl cis-trans isomerase plp</fullName>
    </alternativeName>
    <alternativeName>
        <fullName evidence="8">Rotamase plp</fullName>
    </alternativeName>
</protein>
<dbReference type="SUPFAM" id="SSF109998">
    <property type="entry name" value="Triger factor/SurA peptide-binding domain-like"/>
    <property type="match status" value="1"/>
</dbReference>
<dbReference type="RefSeq" id="WP_101249031.1">
    <property type="nucleotide sequence ID" value="NZ_PIUM01000002.1"/>
</dbReference>
<evidence type="ECO:0000256" key="1">
    <source>
        <dbReference type="ARBA" id="ARBA00018370"/>
    </source>
</evidence>
<dbReference type="Proteomes" id="UP000233293">
    <property type="component" value="Unassembled WGS sequence"/>
</dbReference>